<name>A0A8K0T827_9HYPO</name>
<accession>A0A8K0T827</accession>
<sequence length="85" mass="10115">MGCWRAQWSPILWHIDKTLLSSVLFSFWPWFSFPVLKKRQGFLHLRQRRAYRKRHGYALSVMLCSFDNDCRLMTALSPPVGDKEV</sequence>
<proteinExistence type="predicted"/>
<reference evidence="1" key="1">
    <citation type="journal article" date="2021" name="Nat. Commun.">
        <title>Genetic determinants of endophytism in the Arabidopsis root mycobiome.</title>
        <authorList>
            <person name="Mesny F."/>
            <person name="Miyauchi S."/>
            <person name="Thiergart T."/>
            <person name="Pickel B."/>
            <person name="Atanasova L."/>
            <person name="Karlsson M."/>
            <person name="Huettel B."/>
            <person name="Barry K.W."/>
            <person name="Haridas S."/>
            <person name="Chen C."/>
            <person name="Bauer D."/>
            <person name="Andreopoulos W."/>
            <person name="Pangilinan J."/>
            <person name="LaButti K."/>
            <person name="Riley R."/>
            <person name="Lipzen A."/>
            <person name="Clum A."/>
            <person name="Drula E."/>
            <person name="Henrissat B."/>
            <person name="Kohler A."/>
            <person name="Grigoriev I.V."/>
            <person name="Martin F.M."/>
            <person name="Hacquard S."/>
        </authorList>
    </citation>
    <scope>NUCLEOTIDE SEQUENCE</scope>
    <source>
        <strain evidence="1">MPI-CAGE-CH-0235</strain>
    </source>
</reference>
<dbReference type="Proteomes" id="UP000813444">
    <property type="component" value="Unassembled WGS sequence"/>
</dbReference>
<dbReference type="EMBL" id="JAGPNK010000001">
    <property type="protein sequence ID" value="KAH7328884.1"/>
    <property type="molecule type" value="Genomic_DNA"/>
</dbReference>
<comment type="caution">
    <text evidence="1">The sequence shown here is derived from an EMBL/GenBank/DDBJ whole genome shotgun (WGS) entry which is preliminary data.</text>
</comment>
<organism evidence="1 2">
    <name type="scientific">Stachybotrys elegans</name>
    <dbReference type="NCBI Taxonomy" id="80388"/>
    <lineage>
        <taxon>Eukaryota</taxon>
        <taxon>Fungi</taxon>
        <taxon>Dikarya</taxon>
        <taxon>Ascomycota</taxon>
        <taxon>Pezizomycotina</taxon>
        <taxon>Sordariomycetes</taxon>
        <taxon>Hypocreomycetidae</taxon>
        <taxon>Hypocreales</taxon>
        <taxon>Stachybotryaceae</taxon>
        <taxon>Stachybotrys</taxon>
    </lineage>
</organism>
<protein>
    <submittedName>
        <fullName evidence="1">Uncharacterized protein</fullName>
    </submittedName>
</protein>
<evidence type="ECO:0000313" key="1">
    <source>
        <dbReference type="EMBL" id="KAH7328884.1"/>
    </source>
</evidence>
<keyword evidence="2" id="KW-1185">Reference proteome</keyword>
<evidence type="ECO:0000313" key="2">
    <source>
        <dbReference type="Proteomes" id="UP000813444"/>
    </source>
</evidence>
<gene>
    <name evidence="1" type="ORF">B0I35DRAFT_418642</name>
</gene>
<dbReference type="AlphaFoldDB" id="A0A8K0T827"/>